<evidence type="ECO:0000313" key="3">
    <source>
        <dbReference type="Proteomes" id="UP000192477"/>
    </source>
</evidence>
<dbReference type="STRING" id="112904.BH747_01570"/>
<dbReference type="NCBIfam" id="NF003339">
    <property type="entry name" value="PRK04351.1"/>
    <property type="match status" value="1"/>
</dbReference>
<organism evidence="2 3">
    <name type="scientific">Enterococcus villorum</name>
    <dbReference type="NCBI Taxonomy" id="112904"/>
    <lineage>
        <taxon>Bacteria</taxon>
        <taxon>Bacillati</taxon>
        <taxon>Bacillota</taxon>
        <taxon>Bacilli</taxon>
        <taxon>Lactobacillales</taxon>
        <taxon>Enterococcaceae</taxon>
        <taxon>Enterococcus</taxon>
    </lineage>
</organism>
<gene>
    <name evidence="2" type="ORF">BH747_01570</name>
</gene>
<dbReference type="Pfam" id="PF17283">
    <property type="entry name" value="Zn_ribbon_SprT"/>
    <property type="match status" value="1"/>
</dbReference>
<dbReference type="OrthoDB" id="9799909at2"/>
<dbReference type="Pfam" id="PF10263">
    <property type="entry name" value="SprT-like"/>
    <property type="match status" value="1"/>
</dbReference>
<dbReference type="Proteomes" id="UP000192477">
    <property type="component" value="Unassembled WGS sequence"/>
</dbReference>
<dbReference type="GO" id="GO:0006950">
    <property type="term" value="P:response to stress"/>
    <property type="evidence" value="ECO:0007669"/>
    <property type="project" value="UniProtKB-ARBA"/>
</dbReference>
<dbReference type="InterPro" id="IPR006640">
    <property type="entry name" value="SprT-like_domain"/>
</dbReference>
<comment type="caution">
    <text evidence="2">The sequence shown here is derived from an EMBL/GenBank/DDBJ whole genome shotgun (WGS) entry which is preliminary data.</text>
</comment>
<sequence length="158" mass="18763">MTQEELQQLVEEISLTCFSMPFKHQAVFNKRLRSTGGRYHLTDHHLDFNFKMFQEVDEATRVGIIKHELCHYHLHLLKKGYRHKDADFKALLKKTGGLRYAPAVSSQKISKIEWYQCQECETNIYRKRKIDTKRYVCGKCRGKLSWQKTVKSPDRINE</sequence>
<dbReference type="SMART" id="SM00731">
    <property type="entry name" value="SprT"/>
    <property type="match status" value="1"/>
</dbReference>
<reference evidence="2 3" key="1">
    <citation type="journal article" date="2017" name="BMC Microbiol.">
        <title>Comparative genomics of Enterococcus spp. isolated from bovine feces.</title>
        <authorList>
            <person name="Beukers A.G."/>
            <person name="Zaheer R."/>
            <person name="Goji N."/>
            <person name="Amoako K.K."/>
            <person name="Chaves A.V."/>
            <person name="Ward M.P."/>
            <person name="McAllister T.A."/>
        </authorList>
    </citation>
    <scope>NUCLEOTIDE SEQUENCE [LARGE SCALE GENOMIC DNA]</scope>
    <source>
        <strain evidence="2 3">F1129D 143</strain>
    </source>
</reference>
<dbReference type="AlphaFoldDB" id="A0A1V8YFZ1"/>
<evidence type="ECO:0000259" key="1">
    <source>
        <dbReference type="SMART" id="SM00731"/>
    </source>
</evidence>
<protein>
    <submittedName>
        <fullName evidence="2">SprT family protein</fullName>
    </submittedName>
</protein>
<name>A0A1V8YFZ1_9ENTE</name>
<accession>A0A1V8YFZ1</accession>
<dbReference type="InterPro" id="IPR035240">
    <property type="entry name" value="SprT_Zn_ribbon"/>
</dbReference>
<proteinExistence type="predicted"/>
<feature type="domain" description="SprT-like" evidence="1">
    <location>
        <begin position="4"/>
        <end position="147"/>
    </location>
</feature>
<dbReference type="EMBL" id="MJEA01000001">
    <property type="protein sequence ID" value="OQO71547.1"/>
    <property type="molecule type" value="Genomic_DNA"/>
</dbReference>
<dbReference type="RefSeq" id="WP_081181772.1">
    <property type="nucleotide sequence ID" value="NZ_MJEA01000001.1"/>
</dbReference>
<evidence type="ECO:0000313" key="2">
    <source>
        <dbReference type="EMBL" id="OQO71547.1"/>
    </source>
</evidence>